<keyword evidence="1" id="KW-0472">Membrane</keyword>
<evidence type="ECO:0000313" key="3">
    <source>
        <dbReference type="Proteomes" id="UP000324832"/>
    </source>
</evidence>
<accession>A0A5E4QLX7</accession>
<gene>
    <name evidence="2" type="ORF">LSINAPIS_LOCUS10219</name>
</gene>
<dbReference type="EMBL" id="FZQP02004067">
    <property type="protein sequence ID" value="VVC99324.1"/>
    <property type="molecule type" value="Genomic_DNA"/>
</dbReference>
<proteinExistence type="predicted"/>
<protein>
    <submittedName>
        <fullName evidence="2">Uncharacterized protein</fullName>
    </submittedName>
</protein>
<evidence type="ECO:0000256" key="1">
    <source>
        <dbReference type="SAM" id="Phobius"/>
    </source>
</evidence>
<organism evidence="2 3">
    <name type="scientific">Leptidea sinapis</name>
    <dbReference type="NCBI Taxonomy" id="189913"/>
    <lineage>
        <taxon>Eukaryota</taxon>
        <taxon>Metazoa</taxon>
        <taxon>Ecdysozoa</taxon>
        <taxon>Arthropoda</taxon>
        <taxon>Hexapoda</taxon>
        <taxon>Insecta</taxon>
        <taxon>Pterygota</taxon>
        <taxon>Neoptera</taxon>
        <taxon>Endopterygota</taxon>
        <taxon>Lepidoptera</taxon>
        <taxon>Glossata</taxon>
        <taxon>Ditrysia</taxon>
        <taxon>Papilionoidea</taxon>
        <taxon>Pieridae</taxon>
        <taxon>Dismorphiinae</taxon>
        <taxon>Leptidea</taxon>
    </lineage>
</organism>
<dbReference type="AlphaFoldDB" id="A0A5E4QLX7"/>
<keyword evidence="3" id="KW-1185">Reference proteome</keyword>
<name>A0A5E4QLX7_9NEOP</name>
<keyword evidence="1" id="KW-1133">Transmembrane helix</keyword>
<sequence length="108" mass="12374">MQFFELNQWKEDVWQFFVTILTGAIFRICLRFAVKLLSNLISDYFSVSLAVCVTALFERPLPHVVIMILASRTLALGQLMHNLGNHNDIEIQKLVHRLSESAQGTIKN</sequence>
<dbReference type="Proteomes" id="UP000324832">
    <property type="component" value="Unassembled WGS sequence"/>
</dbReference>
<feature type="transmembrane region" description="Helical" evidence="1">
    <location>
        <begin position="13"/>
        <end position="30"/>
    </location>
</feature>
<keyword evidence="1" id="KW-0812">Transmembrane</keyword>
<evidence type="ECO:0000313" key="2">
    <source>
        <dbReference type="EMBL" id="VVC99324.1"/>
    </source>
</evidence>
<reference evidence="2 3" key="1">
    <citation type="submission" date="2017-07" db="EMBL/GenBank/DDBJ databases">
        <authorList>
            <person name="Talla V."/>
            <person name="Backstrom N."/>
        </authorList>
    </citation>
    <scope>NUCLEOTIDE SEQUENCE [LARGE SCALE GENOMIC DNA]</scope>
</reference>